<dbReference type="GO" id="GO:0030246">
    <property type="term" value="F:carbohydrate binding"/>
    <property type="evidence" value="ECO:0007669"/>
    <property type="project" value="InterPro"/>
</dbReference>
<organism evidence="2">
    <name type="scientific">uncultured Streptomyces sp</name>
    <dbReference type="NCBI Taxonomy" id="174707"/>
    <lineage>
        <taxon>Bacteria</taxon>
        <taxon>Bacillati</taxon>
        <taxon>Actinomycetota</taxon>
        <taxon>Actinomycetes</taxon>
        <taxon>Kitasatosporales</taxon>
        <taxon>Streptomycetaceae</taxon>
        <taxon>Streptomyces</taxon>
        <taxon>environmental samples</taxon>
    </lineage>
</organism>
<feature type="domain" description="Glycosyl hydrolase family 92 N-terminal" evidence="1">
    <location>
        <begin position="1"/>
        <end position="97"/>
    </location>
</feature>
<dbReference type="InterPro" id="IPR014718">
    <property type="entry name" value="GH-type_carb-bd"/>
</dbReference>
<reference evidence="2" key="1">
    <citation type="journal article" date="2013" name="Environ. Microbiol.">
        <title>Seasonally variable intestinal metagenomes of the red palm weevil (Rhynchophorus ferrugineus).</title>
        <authorList>
            <person name="Jia S."/>
            <person name="Zhang X."/>
            <person name="Zhang G."/>
            <person name="Yin A."/>
            <person name="Zhang S."/>
            <person name="Li F."/>
            <person name="Wang L."/>
            <person name="Zhao D."/>
            <person name="Yun Q."/>
            <person name="Tala"/>
            <person name="Wang J."/>
            <person name="Sun G."/>
            <person name="Baabdullah M."/>
            <person name="Yu X."/>
            <person name="Hu S."/>
            <person name="Al-Mssallem I.S."/>
            <person name="Yu J."/>
        </authorList>
    </citation>
    <scope>NUCLEOTIDE SEQUENCE</scope>
</reference>
<dbReference type="Gene3D" id="2.70.98.10">
    <property type="match status" value="1"/>
</dbReference>
<feature type="non-terminal residue" evidence="2">
    <location>
        <position position="97"/>
    </location>
</feature>
<dbReference type="AlphaFoldDB" id="A0A060CKR2"/>
<dbReference type="Pfam" id="PF17678">
    <property type="entry name" value="Glyco_hydro_92N"/>
    <property type="match status" value="1"/>
</dbReference>
<protein>
    <submittedName>
        <fullName evidence="2">CAZy families GH92 protein</fullName>
    </submittedName>
</protein>
<accession>A0A060CKR2</accession>
<evidence type="ECO:0000313" key="2">
    <source>
        <dbReference type="EMBL" id="AIA93670.1"/>
    </source>
</evidence>
<evidence type="ECO:0000259" key="1">
    <source>
        <dbReference type="Pfam" id="PF17678"/>
    </source>
</evidence>
<dbReference type="InterPro" id="IPR041371">
    <property type="entry name" value="GH92_N"/>
</dbReference>
<proteinExistence type="predicted"/>
<name>A0A060CKR2_9ACTN</name>
<sequence>MQRYTFPSTASATVMINAGQALTSVESSSVRIVDDHTVEATITASGFCQGTEPFTVHTQTTFDRPFTASGTWVGNDVSAGSDRADGDRTGAYVTFDA</sequence>
<dbReference type="EMBL" id="KF126323">
    <property type="protein sequence ID" value="AIA93670.1"/>
    <property type="molecule type" value="Genomic_DNA"/>
</dbReference>